<dbReference type="CDD" id="cd17321">
    <property type="entry name" value="MFS_MMR_MDR_like"/>
    <property type="match status" value="1"/>
</dbReference>
<evidence type="ECO:0000313" key="9">
    <source>
        <dbReference type="Proteomes" id="UP000293142"/>
    </source>
</evidence>
<evidence type="ECO:0000256" key="1">
    <source>
        <dbReference type="ARBA" id="ARBA00004651"/>
    </source>
</evidence>
<feature type="transmembrane region" description="Helical" evidence="6">
    <location>
        <begin position="383"/>
        <end position="406"/>
    </location>
</feature>
<dbReference type="PROSITE" id="PS50850">
    <property type="entry name" value="MFS"/>
    <property type="match status" value="1"/>
</dbReference>
<feature type="transmembrane region" description="Helical" evidence="6">
    <location>
        <begin position="186"/>
        <end position="206"/>
    </location>
</feature>
<dbReference type="GO" id="GO:0022857">
    <property type="term" value="F:transmembrane transporter activity"/>
    <property type="evidence" value="ECO:0007669"/>
    <property type="project" value="InterPro"/>
</dbReference>
<dbReference type="InterPro" id="IPR036259">
    <property type="entry name" value="MFS_trans_sf"/>
</dbReference>
<dbReference type="Gene3D" id="1.20.1250.20">
    <property type="entry name" value="MFS general substrate transporter like domains"/>
    <property type="match status" value="1"/>
</dbReference>
<comment type="caution">
    <text evidence="8">The sequence shown here is derived from an EMBL/GenBank/DDBJ whole genome shotgun (WGS) entry which is preliminary data.</text>
</comment>
<dbReference type="AlphaFoldDB" id="A0A4Q9DG86"/>
<evidence type="ECO:0000256" key="2">
    <source>
        <dbReference type="ARBA" id="ARBA00022448"/>
    </source>
</evidence>
<feature type="transmembrane region" description="Helical" evidence="6">
    <location>
        <begin position="286"/>
        <end position="310"/>
    </location>
</feature>
<organism evidence="8 9">
    <name type="scientific">Paenibacillus thalictri</name>
    <dbReference type="NCBI Taxonomy" id="2527873"/>
    <lineage>
        <taxon>Bacteria</taxon>
        <taxon>Bacillati</taxon>
        <taxon>Bacillota</taxon>
        <taxon>Bacilli</taxon>
        <taxon>Bacillales</taxon>
        <taxon>Paenibacillaceae</taxon>
        <taxon>Paenibacillus</taxon>
    </lineage>
</organism>
<comment type="subcellular location">
    <subcellularLocation>
        <location evidence="1">Cell membrane</location>
        <topology evidence="1">Multi-pass membrane protein</topology>
    </subcellularLocation>
</comment>
<keyword evidence="2" id="KW-0813">Transport</keyword>
<accession>A0A4Q9DG86</accession>
<feature type="transmembrane region" description="Helical" evidence="6">
    <location>
        <begin position="151"/>
        <end position="174"/>
    </location>
</feature>
<feature type="transmembrane region" description="Helical" evidence="6">
    <location>
        <begin position="218"/>
        <end position="237"/>
    </location>
</feature>
<dbReference type="Pfam" id="PF07690">
    <property type="entry name" value="MFS_1"/>
    <property type="match status" value="1"/>
</dbReference>
<evidence type="ECO:0000256" key="6">
    <source>
        <dbReference type="SAM" id="Phobius"/>
    </source>
</evidence>
<sequence length="499" mass="53576">MGILLVKKVIEVTNANEALLNPRRWWALAVVLSATFMALLDSFIVNVAIPSIQSDLRASASDIQFILAGYTLAYAVLLITGSRLGDMFGRKRLFLTGMLGFVIASALCGVAPSAMYLILFRVLQGITAAAMMPQVLAMIQVSFPEHEKAKAIGLYGATIGIATVSGQLFGGYLISANLFDLGWRSVFLVNIPIGVAALLAGIPLLQESRNPAARRLDLTGALILTASLLALAFPLVQGREAGWPVWSFILLACFPAGLTLFIIYERKILENGKSPLLAPSLFRDRSFSLGISLILVFYAIASALFFTLAVMLQTGFGYSALTSGLTYLPLGIGFYFASLASPKLVRKFGAAVLFVGAMITVFGIGYTLEIVNHYGGHLDWHALWPSLFVIGIGQGACAAPLIGTILSKVRQENIGAASGVLTTTTQLSTALGVCFVGIFFYRVLDISDLPDIHARYAHAFTVALEFVLILSAIYAFLLIFLMKTGQRRQPEKAVSASGQ</sequence>
<dbReference type="Proteomes" id="UP000293142">
    <property type="component" value="Unassembled WGS sequence"/>
</dbReference>
<feature type="transmembrane region" description="Helical" evidence="6">
    <location>
        <begin position="316"/>
        <end position="336"/>
    </location>
</feature>
<keyword evidence="5 6" id="KW-0472">Membrane</keyword>
<dbReference type="PANTHER" id="PTHR42718:SF39">
    <property type="entry name" value="ACTINORHODIN TRANSPORTER-RELATED"/>
    <property type="match status" value="1"/>
</dbReference>
<evidence type="ECO:0000256" key="3">
    <source>
        <dbReference type="ARBA" id="ARBA00022692"/>
    </source>
</evidence>
<reference evidence="8 9" key="1">
    <citation type="submission" date="2019-02" db="EMBL/GenBank/DDBJ databases">
        <title>Paenibacillus sp. nov., isolated from surface-sterilized tissue of Thalictrum simplex L.</title>
        <authorList>
            <person name="Tuo L."/>
        </authorList>
    </citation>
    <scope>NUCLEOTIDE SEQUENCE [LARGE SCALE GENOMIC DNA]</scope>
    <source>
        <strain evidence="8 9">N2SHLJ1</strain>
    </source>
</reference>
<dbReference type="PRINTS" id="PR01036">
    <property type="entry name" value="TCRTETB"/>
</dbReference>
<name>A0A4Q9DG86_9BACL</name>
<dbReference type="InterPro" id="IPR020846">
    <property type="entry name" value="MFS_dom"/>
</dbReference>
<feature type="transmembrane region" description="Helical" evidence="6">
    <location>
        <begin position="118"/>
        <end position="139"/>
    </location>
</feature>
<keyword evidence="3 6" id="KW-0812">Transmembrane</keyword>
<dbReference type="Gene3D" id="1.20.1720.10">
    <property type="entry name" value="Multidrug resistance protein D"/>
    <property type="match status" value="1"/>
</dbReference>
<feature type="transmembrane region" description="Helical" evidence="6">
    <location>
        <begin position="63"/>
        <end position="81"/>
    </location>
</feature>
<evidence type="ECO:0000256" key="5">
    <source>
        <dbReference type="ARBA" id="ARBA00023136"/>
    </source>
</evidence>
<keyword evidence="9" id="KW-1185">Reference proteome</keyword>
<dbReference type="PANTHER" id="PTHR42718">
    <property type="entry name" value="MAJOR FACILITATOR SUPERFAMILY MULTIDRUG TRANSPORTER MFSC"/>
    <property type="match status" value="1"/>
</dbReference>
<dbReference type="InterPro" id="IPR011701">
    <property type="entry name" value="MFS"/>
</dbReference>
<feature type="transmembrane region" description="Helical" evidence="6">
    <location>
        <begin position="25"/>
        <end position="51"/>
    </location>
</feature>
<dbReference type="RefSeq" id="WP_131019017.1">
    <property type="nucleotide sequence ID" value="NZ_SIRE01000051.1"/>
</dbReference>
<feature type="transmembrane region" description="Helical" evidence="6">
    <location>
        <begin position="348"/>
        <end position="368"/>
    </location>
</feature>
<keyword evidence="4 6" id="KW-1133">Transmembrane helix</keyword>
<feature type="transmembrane region" description="Helical" evidence="6">
    <location>
        <begin position="93"/>
        <end position="112"/>
    </location>
</feature>
<dbReference type="GO" id="GO:0005886">
    <property type="term" value="C:plasma membrane"/>
    <property type="evidence" value="ECO:0007669"/>
    <property type="project" value="UniProtKB-SubCell"/>
</dbReference>
<dbReference type="SUPFAM" id="SSF103473">
    <property type="entry name" value="MFS general substrate transporter"/>
    <property type="match status" value="1"/>
</dbReference>
<evidence type="ECO:0000256" key="4">
    <source>
        <dbReference type="ARBA" id="ARBA00022989"/>
    </source>
</evidence>
<gene>
    <name evidence="8" type="ORF">EYB31_38990</name>
</gene>
<feature type="transmembrane region" description="Helical" evidence="6">
    <location>
        <begin position="456"/>
        <end position="482"/>
    </location>
</feature>
<dbReference type="EMBL" id="SIRE01000051">
    <property type="protein sequence ID" value="TBL67997.1"/>
    <property type="molecule type" value="Genomic_DNA"/>
</dbReference>
<dbReference type="OrthoDB" id="2321349at2"/>
<proteinExistence type="predicted"/>
<evidence type="ECO:0000259" key="7">
    <source>
        <dbReference type="PROSITE" id="PS50850"/>
    </source>
</evidence>
<feature type="transmembrane region" description="Helical" evidence="6">
    <location>
        <begin position="427"/>
        <end position="444"/>
    </location>
</feature>
<protein>
    <submittedName>
        <fullName evidence="8">MFS transporter</fullName>
    </submittedName>
</protein>
<feature type="transmembrane region" description="Helical" evidence="6">
    <location>
        <begin position="243"/>
        <end position="265"/>
    </location>
</feature>
<feature type="domain" description="Major facilitator superfamily (MFS) profile" evidence="7">
    <location>
        <begin position="27"/>
        <end position="489"/>
    </location>
</feature>
<evidence type="ECO:0000313" key="8">
    <source>
        <dbReference type="EMBL" id="TBL67997.1"/>
    </source>
</evidence>